<proteinExistence type="predicted"/>
<dbReference type="EMBL" id="QGKY02001925">
    <property type="protein sequence ID" value="KAF2549530.1"/>
    <property type="molecule type" value="Genomic_DNA"/>
</dbReference>
<dbReference type="Proteomes" id="UP000712281">
    <property type="component" value="Unassembled WGS sequence"/>
</dbReference>
<evidence type="ECO:0000313" key="2">
    <source>
        <dbReference type="EMBL" id="KAF2580573.1"/>
    </source>
</evidence>
<accession>A0A3N6U090</accession>
<gene>
    <name evidence="2" type="ORF">F2Q68_00004882</name>
    <name evidence="1" type="ORF">F2Q70_00021578</name>
</gene>
<organism evidence="1">
    <name type="scientific">Brassica cretica</name>
    <name type="common">Mustard</name>
    <dbReference type="NCBI Taxonomy" id="69181"/>
    <lineage>
        <taxon>Eukaryota</taxon>
        <taxon>Viridiplantae</taxon>
        <taxon>Streptophyta</taxon>
        <taxon>Embryophyta</taxon>
        <taxon>Tracheophyta</taxon>
        <taxon>Spermatophyta</taxon>
        <taxon>Magnoliopsida</taxon>
        <taxon>eudicotyledons</taxon>
        <taxon>Gunneridae</taxon>
        <taxon>Pentapetalae</taxon>
        <taxon>rosids</taxon>
        <taxon>malvids</taxon>
        <taxon>Brassicales</taxon>
        <taxon>Brassicaceae</taxon>
        <taxon>Brassiceae</taxon>
        <taxon>Brassica</taxon>
    </lineage>
</organism>
<dbReference type="EMBL" id="QGKW02001660">
    <property type="protein sequence ID" value="KAF2580573.1"/>
    <property type="molecule type" value="Genomic_DNA"/>
</dbReference>
<protein>
    <submittedName>
        <fullName evidence="1">Uncharacterized protein</fullName>
    </submittedName>
</protein>
<dbReference type="AlphaFoldDB" id="A0A3N6U090"/>
<reference evidence="1" key="1">
    <citation type="submission" date="2019-12" db="EMBL/GenBank/DDBJ databases">
        <title>Genome sequencing and annotation of Brassica cretica.</title>
        <authorList>
            <person name="Studholme D.J."/>
            <person name="Sarris P.F."/>
        </authorList>
    </citation>
    <scope>NUCLEOTIDE SEQUENCE</scope>
    <source>
        <strain evidence="2">PFS-001/15</strain>
        <strain evidence="1">PFS-102/07</strain>
        <tissue evidence="1">Leaf</tissue>
    </source>
</reference>
<comment type="caution">
    <text evidence="1">The sequence shown here is derived from an EMBL/GenBank/DDBJ whole genome shotgun (WGS) entry which is preliminary data.</text>
</comment>
<name>A0A3N6U090_BRACR</name>
<evidence type="ECO:0000313" key="1">
    <source>
        <dbReference type="EMBL" id="KAF2549530.1"/>
    </source>
</evidence>
<sequence>MPPVRGQSTSCSRSYARVTEEWSVCFARGSCREEERMSIDAELLTSIDMDARMRAKHIL</sequence>